<dbReference type="PATRIC" id="fig|1347342.6.peg.1505"/>
<gene>
    <name evidence="2" type="ORF">BN863_14960</name>
</gene>
<dbReference type="Proteomes" id="UP000016160">
    <property type="component" value="Chromosome"/>
</dbReference>
<evidence type="ECO:0000256" key="1">
    <source>
        <dbReference type="SAM" id="Coils"/>
    </source>
</evidence>
<name>T2KL89_FORAG</name>
<evidence type="ECO:0000313" key="2">
    <source>
        <dbReference type="EMBL" id="CDF79208.1"/>
    </source>
</evidence>
<sequence>MFLPWTQNVSGRGFVTTLTPDQRPQTIQSPIPGRIEHWHVSEGQFVKKGDTLLHISEIKNEYQDPNLVARTNTQREAKSKSVLSYKEKINALDRQIAALKNEERLKLSQAKNKLEQSRFKVVSDSMDLEAIKNNYIITEGQFNRTKTLQSEGLKSVTDVEEKRVKLQESQAKLISAENKLLTSENNIINARIEINRISAEYADKIAKANSDKYTAETNQYDAEAQVSKLENQSTNYQMRSDLYYIKAPQDGYITKAIKGGIGETFKEGEQIVGIMPANYQLAVETYINPIDLPLLHIDDEVRIQFDGWPSIFFSGWPNTSYGTFAGKVVAIESFISPNGKFRVLIAPLTEEFPWPEKVSIGSGAYTFALLEDVPIWFELWRNLNGFPPNYYQPDQAKNSKDSKK</sequence>
<dbReference type="EMBL" id="HG315671">
    <property type="protein sequence ID" value="CDF79208.1"/>
    <property type="molecule type" value="Genomic_DNA"/>
</dbReference>
<dbReference type="eggNOG" id="COG0845">
    <property type="taxonomic scope" value="Bacteria"/>
</dbReference>
<dbReference type="SUPFAM" id="SSF56954">
    <property type="entry name" value="Outer membrane efflux proteins (OEP)"/>
    <property type="match status" value="1"/>
</dbReference>
<evidence type="ECO:0000313" key="3">
    <source>
        <dbReference type="Proteomes" id="UP000016160"/>
    </source>
</evidence>
<dbReference type="PANTHER" id="PTHR30386">
    <property type="entry name" value="MEMBRANE FUSION SUBUNIT OF EMRAB-TOLC MULTIDRUG EFFLUX PUMP"/>
    <property type="match status" value="1"/>
</dbReference>
<keyword evidence="1" id="KW-0175">Coiled coil</keyword>
<accession>T2KL89</accession>
<dbReference type="InterPro" id="IPR050739">
    <property type="entry name" value="MFP"/>
</dbReference>
<reference evidence="2 3" key="1">
    <citation type="journal article" date="2013" name="Appl. Environ. Microbiol.">
        <title>The genome of the alga-associated marine flavobacterium Formosa agariphila KMM 3901T reveals a broad potential for degradation of algal polysaccharides.</title>
        <authorList>
            <person name="Mann A.J."/>
            <person name="Hahnke R.L."/>
            <person name="Huang S."/>
            <person name="Werner J."/>
            <person name="Xing P."/>
            <person name="Barbeyron T."/>
            <person name="Huettel B."/>
            <person name="Stueber K."/>
            <person name="Reinhardt R."/>
            <person name="Harder J."/>
            <person name="Gloeckner F.O."/>
            <person name="Amann R.I."/>
            <person name="Teeling H."/>
        </authorList>
    </citation>
    <scope>NUCLEOTIDE SEQUENCE [LARGE SCALE GENOMIC DNA]</scope>
    <source>
        <strain evidence="3">DSM 15362 / KCTC 12365 / LMG 23005 / KMM 3901</strain>
    </source>
</reference>
<dbReference type="InterPro" id="IPR011053">
    <property type="entry name" value="Single_hybrid_motif"/>
</dbReference>
<proteinExistence type="predicted"/>
<dbReference type="Gene3D" id="2.40.50.100">
    <property type="match status" value="1"/>
</dbReference>
<feature type="coiled-coil region" evidence="1">
    <location>
        <begin position="159"/>
        <end position="186"/>
    </location>
</feature>
<protein>
    <submittedName>
        <fullName evidence="2">RND efflux membrane fusion protein</fullName>
    </submittedName>
</protein>
<feature type="coiled-coil region" evidence="1">
    <location>
        <begin position="82"/>
        <end position="120"/>
    </location>
</feature>
<dbReference type="AlphaFoldDB" id="T2KL89"/>
<organism evidence="2 3">
    <name type="scientific">Formosa agariphila (strain DSM 15362 / KCTC 12365 / LMG 23005 / KMM 3901 / M-2Alg 35-1)</name>
    <dbReference type="NCBI Taxonomy" id="1347342"/>
    <lineage>
        <taxon>Bacteria</taxon>
        <taxon>Pseudomonadati</taxon>
        <taxon>Bacteroidota</taxon>
        <taxon>Flavobacteriia</taxon>
        <taxon>Flavobacteriales</taxon>
        <taxon>Flavobacteriaceae</taxon>
        <taxon>Formosa</taxon>
    </lineage>
</organism>
<keyword evidence="3" id="KW-1185">Reference proteome</keyword>
<dbReference type="HOGENOM" id="CLU_038456_0_0_10"/>
<dbReference type="PANTHER" id="PTHR30386:SF27">
    <property type="entry name" value="MEMBRANE FUSION PROTEIN (MFP) FAMILY PROTEIN"/>
    <property type="match status" value="1"/>
</dbReference>
<dbReference type="SUPFAM" id="SSF51230">
    <property type="entry name" value="Single hybrid motif"/>
    <property type="match status" value="1"/>
</dbReference>
<dbReference type="STRING" id="1347342.BN863_14960"/>